<dbReference type="EMBL" id="VHII01000024">
    <property type="protein sequence ID" value="KAF1371903.1"/>
    <property type="molecule type" value="Genomic_DNA"/>
</dbReference>
<evidence type="ECO:0000313" key="2">
    <source>
        <dbReference type="EMBL" id="KAF1371903.1"/>
    </source>
</evidence>
<gene>
    <name evidence="2" type="ORF">PFLUV_G00274280</name>
</gene>
<dbReference type="InterPro" id="IPR036514">
    <property type="entry name" value="SGNH_hydro_sf"/>
</dbReference>
<comment type="caution">
    <text evidence="2">The sequence shown here is derived from an EMBL/GenBank/DDBJ whole genome shotgun (WGS) entry which is preliminary data.</text>
</comment>
<name>A0A6A5E7Q5_PERFL</name>
<dbReference type="Proteomes" id="UP000465112">
    <property type="component" value="Chromosome 24"/>
</dbReference>
<keyword evidence="3" id="KW-1185">Reference proteome</keyword>
<dbReference type="SUPFAM" id="SSF52266">
    <property type="entry name" value="SGNH hydrolase"/>
    <property type="match status" value="1"/>
</dbReference>
<organism evidence="2 3">
    <name type="scientific">Perca fluviatilis</name>
    <name type="common">European perch</name>
    <dbReference type="NCBI Taxonomy" id="8168"/>
    <lineage>
        <taxon>Eukaryota</taxon>
        <taxon>Metazoa</taxon>
        <taxon>Chordata</taxon>
        <taxon>Craniata</taxon>
        <taxon>Vertebrata</taxon>
        <taxon>Euteleostomi</taxon>
        <taxon>Actinopterygii</taxon>
        <taxon>Neopterygii</taxon>
        <taxon>Teleostei</taxon>
        <taxon>Neoteleostei</taxon>
        <taxon>Acanthomorphata</taxon>
        <taxon>Eupercaria</taxon>
        <taxon>Perciformes</taxon>
        <taxon>Percoidei</taxon>
        <taxon>Percidae</taxon>
        <taxon>Percinae</taxon>
        <taxon>Perca</taxon>
    </lineage>
</organism>
<dbReference type="AlphaFoldDB" id="A0A6A5E7Q5"/>
<sequence>MAAFSTSPNRSNDLDNGQQLHSSWGREGQRDHGGQFWPSGQGSMVWLGGGLRWHGLLPFFNRSLRGRAAPDILLIHCGGNNLGCRKSIDLIAAMKQDLQHLNQRFPQMIIVLSDITQRLYGDFRRHKAHWVTTKQLCNYGLWLLLCESPSFKSVW</sequence>
<proteinExistence type="predicted"/>
<feature type="region of interest" description="Disordered" evidence="1">
    <location>
        <begin position="1"/>
        <end position="33"/>
    </location>
</feature>
<protein>
    <submittedName>
        <fullName evidence="2">Uncharacterized protein</fullName>
    </submittedName>
</protein>
<dbReference type="Gene3D" id="3.40.50.1110">
    <property type="entry name" value="SGNH hydrolase"/>
    <property type="match status" value="1"/>
</dbReference>
<evidence type="ECO:0000256" key="1">
    <source>
        <dbReference type="SAM" id="MobiDB-lite"/>
    </source>
</evidence>
<accession>A0A6A5E7Q5</accession>
<reference evidence="2 3" key="1">
    <citation type="submission" date="2019-06" db="EMBL/GenBank/DDBJ databases">
        <title>A chromosome-scale genome assembly of the European perch, Perca fluviatilis.</title>
        <authorList>
            <person name="Roques C."/>
            <person name="Zahm M."/>
            <person name="Cabau C."/>
            <person name="Klopp C."/>
            <person name="Bouchez O."/>
            <person name="Donnadieu C."/>
            <person name="Kuhl H."/>
            <person name="Gislard M."/>
            <person name="Guendouz S."/>
            <person name="Journot L."/>
            <person name="Haffray P."/>
            <person name="Bestin A."/>
            <person name="Morvezen R."/>
            <person name="Feron R."/>
            <person name="Wen M."/>
            <person name="Jouanno E."/>
            <person name="Herpin A."/>
            <person name="Schartl M."/>
            <person name="Postlethwait J."/>
            <person name="Schaerlinger B."/>
            <person name="Chardard D."/>
            <person name="Lecocq T."/>
            <person name="Poncet C."/>
            <person name="Jaffrelo L."/>
            <person name="Lampietro C."/>
            <person name="Guiguen Y."/>
        </authorList>
    </citation>
    <scope>NUCLEOTIDE SEQUENCE [LARGE SCALE GENOMIC DNA]</scope>
    <source>
        <tissue evidence="2">Blood</tissue>
    </source>
</reference>
<evidence type="ECO:0000313" key="3">
    <source>
        <dbReference type="Proteomes" id="UP000465112"/>
    </source>
</evidence>
<feature type="compositionally biased region" description="Polar residues" evidence="1">
    <location>
        <begin position="1"/>
        <end position="22"/>
    </location>
</feature>